<dbReference type="EMBL" id="SDRB02000242">
    <property type="protein sequence ID" value="THG23607.1"/>
    <property type="molecule type" value="Genomic_DNA"/>
</dbReference>
<comment type="similarity">
    <text evidence="5">Belongs to the EXORDIUM family.</text>
</comment>
<evidence type="ECO:0000313" key="8">
    <source>
        <dbReference type="Proteomes" id="UP000306102"/>
    </source>
</evidence>
<dbReference type="Proteomes" id="UP000306102">
    <property type="component" value="Unassembled WGS sequence"/>
</dbReference>
<comment type="subcellular location">
    <subcellularLocation>
        <location evidence="1">Secreted</location>
        <location evidence="1">Extracellular space</location>
        <location evidence="1">Apoplast</location>
    </subcellularLocation>
</comment>
<dbReference type="Pfam" id="PF04674">
    <property type="entry name" value="Phi_1"/>
    <property type="match status" value="1"/>
</dbReference>
<keyword evidence="2" id="KW-0052">Apoplast</keyword>
<evidence type="ECO:0000256" key="2">
    <source>
        <dbReference type="ARBA" id="ARBA00022523"/>
    </source>
</evidence>
<accession>A0A4V3WRB7</accession>
<dbReference type="GO" id="GO:0048046">
    <property type="term" value="C:apoplast"/>
    <property type="evidence" value="ECO:0007669"/>
    <property type="project" value="UniProtKB-SubCell"/>
</dbReference>
<dbReference type="PANTHER" id="PTHR31279">
    <property type="entry name" value="PROTEIN EXORDIUM-LIKE 5"/>
    <property type="match status" value="1"/>
</dbReference>
<dbReference type="InterPro" id="IPR006766">
    <property type="entry name" value="EXORDIUM-like"/>
</dbReference>
<comment type="caution">
    <text evidence="7">The sequence shown here is derived from an EMBL/GenBank/DDBJ whole genome shotgun (WGS) entry which is preliminary data.</text>
</comment>
<feature type="chain" id="PRO_5020754337" evidence="6">
    <location>
        <begin position="30"/>
        <end position="315"/>
    </location>
</feature>
<keyword evidence="3" id="KW-0964">Secreted</keyword>
<evidence type="ECO:0000256" key="3">
    <source>
        <dbReference type="ARBA" id="ARBA00022525"/>
    </source>
</evidence>
<evidence type="ECO:0000313" key="7">
    <source>
        <dbReference type="EMBL" id="THG23607.1"/>
    </source>
</evidence>
<gene>
    <name evidence="7" type="ORF">TEA_025945</name>
</gene>
<evidence type="ECO:0000256" key="1">
    <source>
        <dbReference type="ARBA" id="ARBA00004271"/>
    </source>
</evidence>
<evidence type="ECO:0000256" key="4">
    <source>
        <dbReference type="ARBA" id="ARBA00022729"/>
    </source>
</evidence>
<name>A0A4V3WRB7_CAMSN</name>
<proteinExistence type="inferred from homology"/>
<sequence>MESSLPNTKTLLALSLIITTLCITSFATATATDIAYHGGPLLSGNVSLTVLWYGQFQPIEKRVIRNFVKSLSLEGVQMYFQPHVSCWWRQVESYIAAADGKKSGQSARVNMRIVREVDDENASVGKALVSDLLPGLLKKATAGLPNTIAVIFAAKDVSVLDTCKTSTCYDRGVVGKQLYIVVGNPEEQCPGLCAVPYHKSDVTIVRPAALTLEPASGDIGADAMLVQFASALTETVTNPFNTGYFFSGLKLGKTFLQAASACEGAFASGAMPGYPGNVRVDPDSGGAFNAHGFNNSKFLLPALWDLKTSSCWTTL</sequence>
<evidence type="ECO:0000256" key="5">
    <source>
        <dbReference type="ARBA" id="ARBA00023591"/>
    </source>
</evidence>
<feature type="signal peptide" evidence="6">
    <location>
        <begin position="1"/>
        <end position="29"/>
    </location>
</feature>
<dbReference type="AlphaFoldDB" id="A0A4V3WRB7"/>
<evidence type="ECO:0000256" key="6">
    <source>
        <dbReference type="SAM" id="SignalP"/>
    </source>
</evidence>
<dbReference type="PANTHER" id="PTHR31279:SF13">
    <property type="entry name" value="PROTEIN EXORDIUM-LIKE 6"/>
    <property type="match status" value="1"/>
</dbReference>
<reference evidence="7 8" key="1">
    <citation type="journal article" date="2018" name="Proc. Natl. Acad. Sci. U.S.A.">
        <title>Draft genome sequence of Camellia sinensis var. sinensis provides insights into the evolution of the tea genome and tea quality.</title>
        <authorList>
            <person name="Wei C."/>
            <person name="Yang H."/>
            <person name="Wang S."/>
            <person name="Zhao J."/>
            <person name="Liu C."/>
            <person name="Gao L."/>
            <person name="Xia E."/>
            <person name="Lu Y."/>
            <person name="Tai Y."/>
            <person name="She G."/>
            <person name="Sun J."/>
            <person name="Cao H."/>
            <person name="Tong W."/>
            <person name="Gao Q."/>
            <person name="Li Y."/>
            <person name="Deng W."/>
            <person name="Jiang X."/>
            <person name="Wang W."/>
            <person name="Chen Q."/>
            <person name="Zhang S."/>
            <person name="Li H."/>
            <person name="Wu J."/>
            <person name="Wang P."/>
            <person name="Li P."/>
            <person name="Shi C."/>
            <person name="Zheng F."/>
            <person name="Jian J."/>
            <person name="Huang B."/>
            <person name="Shan D."/>
            <person name="Shi M."/>
            <person name="Fang C."/>
            <person name="Yue Y."/>
            <person name="Li F."/>
            <person name="Li D."/>
            <person name="Wei S."/>
            <person name="Han B."/>
            <person name="Jiang C."/>
            <person name="Yin Y."/>
            <person name="Xia T."/>
            <person name="Zhang Z."/>
            <person name="Bennetzen J.L."/>
            <person name="Zhao S."/>
            <person name="Wan X."/>
        </authorList>
    </citation>
    <scope>NUCLEOTIDE SEQUENCE [LARGE SCALE GENOMIC DNA]</scope>
    <source>
        <strain evidence="8">cv. Shuchazao</strain>
        <tissue evidence="7">Leaf</tissue>
    </source>
</reference>
<keyword evidence="8" id="KW-1185">Reference proteome</keyword>
<organism evidence="7 8">
    <name type="scientific">Camellia sinensis var. sinensis</name>
    <name type="common">China tea</name>
    <dbReference type="NCBI Taxonomy" id="542762"/>
    <lineage>
        <taxon>Eukaryota</taxon>
        <taxon>Viridiplantae</taxon>
        <taxon>Streptophyta</taxon>
        <taxon>Embryophyta</taxon>
        <taxon>Tracheophyta</taxon>
        <taxon>Spermatophyta</taxon>
        <taxon>Magnoliopsida</taxon>
        <taxon>eudicotyledons</taxon>
        <taxon>Gunneridae</taxon>
        <taxon>Pentapetalae</taxon>
        <taxon>asterids</taxon>
        <taxon>Ericales</taxon>
        <taxon>Theaceae</taxon>
        <taxon>Camellia</taxon>
    </lineage>
</organism>
<keyword evidence="4 6" id="KW-0732">Signal</keyword>
<protein>
    <submittedName>
        <fullName evidence="7">Uncharacterized protein</fullName>
    </submittedName>
</protein>